<comment type="caution">
    <text evidence="1">The sequence shown here is derived from an EMBL/GenBank/DDBJ whole genome shotgun (WGS) entry which is preliminary data.</text>
</comment>
<dbReference type="AlphaFoldDB" id="A0AAD9LW27"/>
<keyword evidence="2" id="KW-1185">Reference proteome</keyword>
<reference evidence="1" key="1">
    <citation type="submission" date="2021-06" db="EMBL/GenBank/DDBJ databases">
        <title>Comparative genomics, transcriptomics and evolutionary studies reveal genomic signatures of adaptation to plant cell wall in hemibiotrophic fungi.</title>
        <authorList>
            <consortium name="DOE Joint Genome Institute"/>
            <person name="Baroncelli R."/>
            <person name="Diaz J.F."/>
            <person name="Benocci T."/>
            <person name="Peng M."/>
            <person name="Battaglia E."/>
            <person name="Haridas S."/>
            <person name="Andreopoulos W."/>
            <person name="Labutti K."/>
            <person name="Pangilinan J."/>
            <person name="Floch G.L."/>
            <person name="Makela M.R."/>
            <person name="Henrissat B."/>
            <person name="Grigoriev I.V."/>
            <person name="Crouch J.A."/>
            <person name="De Vries R.P."/>
            <person name="Sukno S.A."/>
            <person name="Thon M.R."/>
        </authorList>
    </citation>
    <scope>NUCLEOTIDE SEQUENCE</scope>
    <source>
        <strain evidence="1">MAFF235873</strain>
    </source>
</reference>
<proteinExistence type="predicted"/>
<name>A0AAD9LW27_9PEZI</name>
<sequence length="92" mass="10336">MQCIRTYLCNTFSFSLQVFISRRKEKQGKGRGGERVLFRPCFFLPHAPARLSLCSALLCSALLCSALWPSLSSVHRLFFLPLASDPFPSLPT</sequence>
<protein>
    <submittedName>
        <fullName evidence="1">Uncharacterized protein</fullName>
    </submittedName>
</protein>
<accession>A0AAD9LW27</accession>
<gene>
    <name evidence="1" type="ORF">LX32DRAFT_315783</name>
</gene>
<dbReference type="Proteomes" id="UP001232148">
    <property type="component" value="Unassembled WGS sequence"/>
</dbReference>
<evidence type="ECO:0000313" key="1">
    <source>
        <dbReference type="EMBL" id="KAK2020533.1"/>
    </source>
</evidence>
<organism evidence="1 2">
    <name type="scientific">Colletotrichum zoysiae</name>
    <dbReference type="NCBI Taxonomy" id="1216348"/>
    <lineage>
        <taxon>Eukaryota</taxon>
        <taxon>Fungi</taxon>
        <taxon>Dikarya</taxon>
        <taxon>Ascomycota</taxon>
        <taxon>Pezizomycotina</taxon>
        <taxon>Sordariomycetes</taxon>
        <taxon>Hypocreomycetidae</taxon>
        <taxon>Glomerellales</taxon>
        <taxon>Glomerellaceae</taxon>
        <taxon>Colletotrichum</taxon>
        <taxon>Colletotrichum graminicola species complex</taxon>
    </lineage>
</organism>
<evidence type="ECO:0000313" key="2">
    <source>
        <dbReference type="Proteomes" id="UP001232148"/>
    </source>
</evidence>
<dbReference type="EMBL" id="MU843223">
    <property type="protein sequence ID" value="KAK2020533.1"/>
    <property type="molecule type" value="Genomic_DNA"/>
</dbReference>